<dbReference type="Proteomes" id="UP000095192">
    <property type="component" value="Unassembled WGS sequence"/>
</dbReference>
<protein>
    <submittedName>
        <fullName evidence="1">Uncharacterized protein</fullName>
    </submittedName>
</protein>
<reference evidence="1 2" key="1">
    <citation type="journal article" date="2016" name="BMC Genomics">
        <title>Comparative genomics reveals Cyclospora cayetanensis possesses coccidia-like metabolism and invasion components but unique surface antigens.</title>
        <authorList>
            <person name="Liu S."/>
            <person name="Wang L."/>
            <person name="Zheng H."/>
            <person name="Xu Z."/>
            <person name="Roellig D.M."/>
            <person name="Li N."/>
            <person name="Frace M.A."/>
            <person name="Tang K."/>
            <person name="Arrowood M.J."/>
            <person name="Moss D.M."/>
            <person name="Zhang L."/>
            <person name="Feng Y."/>
            <person name="Xiao L."/>
        </authorList>
    </citation>
    <scope>NUCLEOTIDE SEQUENCE [LARGE SCALE GENOMIC DNA]</scope>
    <source>
        <strain evidence="1 2">CHN_HEN01</strain>
    </source>
</reference>
<dbReference type="AlphaFoldDB" id="A0A1D3CVY7"/>
<keyword evidence="2" id="KW-1185">Reference proteome</keyword>
<dbReference type="VEuPathDB" id="ToxoDB:cyc_04641"/>
<organism evidence="1 2">
    <name type="scientific">Cyclospora cayetanensis</name>
    <dbReference type="NCBI Taxonomy" id="88456"/>
    <lineage>
        <taxon>Eukaryota</taxon>
        <taxon>Sar</taxon>
        <taxon>Alveolata</taxon>
        <taxon>Apicomplexa</taxon>
        <taxon>Conoidasida</taxon>
        <taxon>Coccidia</taxon>
        <taxon>Eucoccidiorida</taxon>
        <taxon>Eimeriorina</taxon>
        <taxon>Eimeriidae</taxon>
        <taxon>Cyclospora</taxon>
    </lineage>
</organism>
<evidence type="ECO:0000313" key="1">
    <source>
        <dbReference type="EMBL" id="OEH75354.1"/>
    </source>
</evidence>
<dbReference type="InParanoid" id="A0A1D3CVY7"/>
<gene>
    <name evidence="1" type="ORF">cyc_04641</name>
</gene>
<dbReference type="EMBL" id="JROU02001754">
    <property type="protein sequence ID" value="OEH75354.1"/>
    <property type="molecule type" value="Genomic_DNA"/>
</dbReference>
<sequence length="112" mass="12702">MLSSEWQETLGAEKRRAFLDIIDLNKMLPLSVSRFLGEEIFLMELGAQCYHHGSCIRLHPQGYHFESYSLTPIGHRTAMILNAYHCIHTDALYCNQKQVACTESRGSGTLQA</sequence>
<name>A0A1D3CVY7_9EIME</name>
<proteinExistence type="predicted"/>
<comment type="caution">
    <text evidence="1">The sequence shown here is derived from an EMBL/GenBank/DDBJ whole genome shotgun (WGS) entry which is preliminary data.</text>
</comment>
<accession>A0A1D3CVY7</accession>
<evidence type="ECO:0000313" key="2">
    <source>
        <dbReference type="Proteomes" id="UP000095192"/>
    </source>
</evidence>